<keyword evidence="8" id="KW-0448">Lipopolysaccharide biosynthesis</keyword>
<dbReference type="InterPro" id="IPR039901">
    <property type="entry name" value="Kdotransferase"/>
</dbReference>
<evidence type="ECO:0000256" key="2">
    <source>
        <dbReference type="ARBA" id="ARBA00012621"/>
    </source>
</evidence>
<comment type="function">
    <text evidence="8">Involved in lipopolysaccharide (LPS) biosynthesis. Catalyzes the transfer of 3-deoxy-D-manno-octulosonate (Kdo) residue(s) from CMP-Kdo to lipid IV(A), the tetraacyldisaccharide-1,4'-bisphosphate precursor of lipid A.</text>
</comment>
<dbReference type="GO" id="GO:0005886">
    <property type="term" value="C:plasma membrane"/>
    <property type="evidence" value="ECO:0007669"/>
    <property type="project" value="UniProtKB-SubCell"/>
</dbReference>
<dbReference type="PANTHER" id="PTHR42755">
    <property type="entry name" value="3-DEOXY-MANNO-OCTULOSONATE CYTIDYLYLTRANSFERASE"/>
    <property type="match status" value="1"/>
</dbReference>
<comment type="catalytic activity">
    <reaction evidence="6 8">
        <text>lipid IVA (E. coli) + CMP-3-deoxy-beta-D-manno-octulosonate = alpha-Kdo-(2-&gt;6)-lipid IVA (E. coli) + CMP + H(+)</text>
        <dbReference type="Rhea" id="RHEA:28066"/>
        <dbReference type="ChEBI" id="CHEBI:15378"/>
        <dbReference type="ChEBI" id="CHEBI:58603"/>
        <dbReference type="ChEBI" id="CHEBI:60364"/>
        <dbReference type="ChEBI" id="CHEBI:60377"/>
        <dbReference type="ChEBI" id="CHEBI:85987"/>
        <dbReference type="EC" id="2.4.99.12"/>
    </reaction>
</comment>
<evidence type="ECO:0000256" key="7">
    <source>
        <dbReference type="PIRSR" id="PIRSR639901-1"/>
    </source>
</evidence>
<dbReference type="EC" id="2.4.99.12" evidence="2 8"/>
<keyword evidence="8" id="KW-0472">Membrane</keyword>
<evidence type="ECO:0000256" key="1">
    <source>
        <dbReference type="ARBA" id="ARBA00004713"/>
    </source>
</evidence>
<keyword evidence="4 8" id="KW-0808">Transferase</keyword>
<feature type="domain" description="3-deoxy-D-manno-octulosonic-acid transferase N-terminal" evidence="9">
    <location>
        <begin position="47"/>
        <end position="208"/>
    </location>
</feature>
<proteinExistence type="inferred from homology"/>
<reference evidence="10" key="2">
    <citation type="submission" date="2021-04" db="EMBL/GenBank/DDBJ databases">
        <authorList>
            <person name="Gilroy R."/>
        </authorList>
    </citation>
    <scope>NUCLEOTIDE SEQUENCE</scope>
    <source>
        <strain evidence="10">Gambia16-554</strain>
    </source>
</reference>
<comment type="caution">
    <text evidence="10">The sequence shown here is derived from an EMBL/GenBank/DDBJ whole genome shotgun (WGS) entry which is preliminary data.</text>
</comment>
<dbReference type="InterPro" id="IPR038107">
    <property type="entry name" value="Glycos_transf_N_sf"/>
</dbReference>
<dbReference type="Gene3D" id="3.40.50.2000">
    <property type="entry name" value="Glycogen Phosphorylase B"/>
    <property type="match status" value="1"/>
</dbReference>
<accession>A0A9D2GNB7</accession>
<evidence type="ECO:0000256" key="8">
    <source>
        <dbReference type="RuleBase" id="RU365103"/>
    </source>
</evidence>
<dbReference type="AlphaFoldDB" id="A0A9D2GNB7"/>
<gene>
    <name evidence="10" type="ORF">IAC04_02240</name>
</gene>
<dbReference type="Proteomes" id="UP000824115">
    <property type="component" value="Unassembled WGS sequence"/>
</dbReference>
<protein>
    <recommendedName>
        <fullName evidence="3 8">3-deoxy-D-manno-octulosonic acid transferase</fullName>
        <shortName evidence="8">Kdo transferase</shortName>
        <ecNumber evidence="2 8">2.4.99.12</ecNumber>
    </recommendedName>
    <alternativeName>
        <fullName evidence="5 8">Lipid IV(A) 3-deoxy-D-manno-octulosonic acid transferase</fullName>
    </alternativeName>
</protein>
<name>A0A9D2GNB7_9BACT</name>
<evidence type="ECO:0000256" key="6">
    <source>
        <dbReference type="ARBA" id="ARBA00049183"/>
    </source>
</evidence>
<evidence type="ECO:0000259" key="9">
    <source>
        <dbReference type="Pfam" id="PF04413"/>
    </source>
</evidence>
<dbReference type="SUPFAM" id="SSF53756">
    <property type="entry name" value="UDP-Glycosyltransferase/glycogen phosphorylase"/>
    <property type="match status" value="1"/>
</dbReference>
<organism evidence="10 11">
    <name type="scientific">Candidatus Coprenecus stercoravium</name>
    <dbReference type="NCBI Taxonomy" id="2840735"/>
    <lineage>
        <taxon>Bacteria</taxon>
        <taxon>Pseudomonadati</taxon>
        <taxon>Bacteroidota</taxon>
        <taxon>Bacteroidia</taxon>
        <taxon>Bacteroidales</taxon>
        <taxon>Rikenellaceae</taxon>
        <taxon>Rikenellaceae incertae sedis</taxon>
        <taxon>Candidatus Coprenecus</taxon>
    </lineage>
</organism>
<dbReference type="Pfam" id="PF04413">
    <property type="entry name" value="Glycos_transf_N"/>
    <property type="match status" value="1"/>
</dbReference>
<dbReference type="EMBL" id="DXAW01000043">
    <property type="protein sequence ID" value="HIZ85292.1"/>
    <property type="molecule type" value="Genomic_DNA"/>
</dbReference>
<dbReference type="GO" id="GO:0009245">
    <property type="term" value="P:lipid A biosynthetic process"/>
    <property type="evidence" value="ECO:0007669"/>
    <property type="project" value="TreeGrafter"/>
</dbReference>
<dbReference type="InterPro" id="IPR007507">
    <property type="entry name" value="Glycos_transf_N"/>
</dbReference>
<evidence type="ECO:0000313" key="10">
    <source>
        <dbReference type="EMBL" id="HIZ85292.1"/>
    </source>
</evidence>
<sequence length="422" mass="47930">MRPLYNTGIYLYYLAASVAALFNRKAALFISGRKGLVKSLEEKLKDRGDRNTAWFHCSSVGEFEQARPVIEKLRRDYPQTFIFLTFFSPSGYELRKNYDVADAVAYLPMDTRRNVRRFLDIVRPSVAVFVKYEFWYNYLISLRKSGVPTYIISAIFRPDQIFFKWYGAFMREALRCYNLLFVQNEESSRLLAGLGIDNVVIAGDTRFDRVKEICDTNNVRNEVVETFAGDRMTWVAGSTWDGDEAVICGALKGLSDNRLVLVPHEVGPQRISDIQRRFSEYSVVLYSECEGKDVEEYRRKVQEADILVIDCVGILSKIYKYGSFAYIGGGFNPSGIHNILEAATYGCPVVFGPHYSKFQEARDLVALGGAFSVTSSGQLHPILEKWTGVPDALSVPSKVCTDYIESHLGASDMIMERIFKNR</sequence>
<evidence type="ECO:0000256" key="5">
    <source>
        <dbReference type="ARBA" id="ARBA00031445"/>
    </source>
</evidence>
<comment type="pathway">
    <text evidence="1 8">Bacterial outer membrane biogenesis; LPS core biosynthesis.</text>
</comment>
<keyword evidence="8" id="KW-1003">Cell membrane</keyword>
<comment type="similarity">
    <text evidence="8">Belongs to the glycosyltransferase group 1 family.</text>
</comment>
<evidence type="ECO:0000256" key="3">
    <source>
        <dbReference type="ARBA" id="ARBA00019077"/>
    </source>
</evidence>
<evidence type="ECO:0000313" key="11">
    <source>
        <dbReference type="Proteomes" id="UP000824115"/>
    </source>
</evidence>
<reference evidence="10" key="1">
    <citation type="journal article" date="2021" name="PeerJ">
        <title>Extensive microbial diversity within the chicken gut microbiome revealed by metagenomics and culture.</title>
        <authorList>
            <person name="Gilroy R."/>
            <person name="Ravi A."/>
            <person name="Getino M."/>
            <person name="Pursley I."/>
            <person name="Horton D.L."/>
            <person name="Alikhan N.F."/>
            <person name="Baker D."/>
            <person name="Gharbi K."/>
            <person name="Hall N."/>
            <person name="Watson M."/>
            <person name="Adriaenssens E.M."/>
            <person name="Foster-Nyarko E."/>
            <person name="Jarju S."/>
            <person name="Secka A."/>
            <person name="Antonio M."/>
            <person name="Oren A."/>
            <person name="Chaudhuri R.R."/>
            <person name="La Ragione R."/>
            <person name="Hildebrand F."/>
            <person name="Pallen M.J."/>
        </authorList>
    </citation>
    <scope>NUCLEOTIDE SEQUENCE</scope>
    <source>
        <strain evidence="10">Gambia16-554</strain>
    </source>
</reference>
<dbReference type="GO" id="GO:0043842">
    <property type="term" value="F:Kdo transferase activity"/>
    <property type="evidence" value="ECO:0007669"/>
    <property type="project" value="UniProtKB-EC"/>
</dbReference>
<dbReference type="Gene3D" id="3.40.50.11720">
    <property type="entry name" value="3-Deoxy-D-manno-octulosonic-acid transferase, N-terminal domain"/>
    <property type="match status" value="1"/>
</dbReference>
<dbReference type="GO" id="GO:0009244">
    <property type="term" value="P:lipopolysaccharide core region biosynthetic process"/>
    <property type="evidence" value="ECO:0007669"/>
    <property type="project" value="UniProtKB-UniRule"/>
</dbReference>
<comment type="subcellular location">
    <subcellularLocation>
        <location evidence="8">Cell membrane</location>
    </subcellularLocation>
</comment>
<feature type="active site" description="Proton acceptor" evidence="7">
    <location>
        <position position="62"/>
    </location>
</feature>
<evidence type="ECO:0000256" key="4">
    <source>
        <dbReference type="ARBA" id="ARBA00022679"/>
    </source>
</evidence>
<dbReference type="PANTHER" id="PTHR42755:SF1">
    <property type="entry name" value="3-DEOXY-D-MANNO-OCTULOSONIC ACID TRANSFERASE, MITOCHONDRIAL-RELATED"/>
    <property type="match status" value="1"/>
</dbReference>